<name>A0A433JNE5_9MICO</name>
<keyword evidence="2" id="KW-0732">Signal</keyword>
<dbReference type="RefSeq" id="WP_127051315.1">
    <property type="nucleotide sequence ID" value="NZ_RZGZ01000005.1"/>
</dbReference>
<evidence type="ECO:0000313" key="4">
    <source>
        <dbReference type="Proteomes" id="UP000274909"/>
    </source>
</evidence>
<evidence type="ECO:0000313" key="3">
    <source>
        <dbReference type="EMBL" id="RUQ97605.1"/>
    </source>
</evidence>
<gene>
    <name evidence="3" type="ORF">ELQ94_15700</name>
</gene>
<dbReference type="PROSITE" id="PS51257">
    <property type="entry name" value="PROKAR_LIPOPROTEIN"/>
    <property type="match status" value="1"/>
</dbReference>
<dbReference type="EMBL" id="RZGZ01000005">
    <property type="protein sequence ID" value="RUQ97605.1"/>
    <property type="molecule type" value="Genomic_DNA"/>
</dbReference>
<dbReference type="Proteomes" id="UP000274909">
    <property type="component" value="Unassembled WGS sequence"/>
</dbReference>
<feature type="compositionally biased region" description="Low complexity" evidence="1">
    <location>
        <begin position="32"/>
        <end position="54"/>
    </location>
</feature>
<dbReference type="OrthoDB" id="9901946at2"/>
<evidence type="ECO:0000256" key="1">
    <source>
        <dbReference type="SAM" id="MobiDB-lite"/>
    </source>
</evidence>
<comment type="caution">
    <text evidence="3">The sequence shown here is derived from an EMBL/GenBank/DDBJ whole genome shotgun (WGS) entry which is preliminary data.</text>
</comment>
<evidence type="ECO:0000256" key="2">
    <source>
        <dbReference type="SAM" id="SignalP"/>
    </source>
</evidence>
<evidence type="ECO:0008006" key="5">
    <source>
        <dbReference type="Google" id="ProtNLM"/>
    </source>
</evidence>
<organism evidence="3 4">
    <name type="scientific">Labedella endophytica</name>
    <dbReference type="NCBI Taxonomy" id="1523160"/>
    <lineage>
        <taxon>Bacteria</taxon>
        <taxon>Bacillati</taxon>
        <taxon>Actinomycetota</taxon>
        <taxon>Actinomycetes</taxon>
        <taxon>Micrococcales</taxon>
        <taxon>Microbacteriaceae</taxon>
        <taxon>Labedella</taxon>
    </lineage>
</organism>
<feature type="signal peptide" evidence="2">
    <location>
        <begin position="1"/>
        <end position="28"/>
    </location>
</feature>
<dbReference type="AlphaFoldDB" id="A0A433JNE5"/>
<accession>A0A433JNE5</accession>
<reference evidence="3 4" key="1">
    <citation type="submission" date="2018-12" db="EMBL/GenBank/DDBJ databases">
        <authorList>
            <person name="Li F."/>
        </authorList>
    </citation>
    <scope>NUCLEOTIDE SEQUENCE [LARGE SCALE GENOMIC DNA]</scope>
    <source>
        <strain evidence="3 4">EGI 6500705</strain>
    </source>
</reference>
<protein>
    <recommendedName>
        <fullName evidence="5">DUF3558 domain-containing protein</fullName>
    </recommendedName>
</protein>
<feature type="region of interest" description="Disordered" evidence="1">
    <location>
        <begin position="32"/>
        <end position="66"/>
    </location>
</feature>
<sequence>MILTPRSAPPRGRIALVLLSLLALASCAAEPSETGASSSETPSTSASATPAPSGVGTPEPTSSFALPTTCDAMTDGIFDPVTSEYPIDAVNTAGPEPEATDDRERYPELLDLLVDAGGASCTYIFQDREAGQGGLDGSGQEYTVAAVSAEQTTAVVAQLEADGFTLSDADGRDVYAIVGTQEGEYDLTAVHVLSDGVWISGMQNLGPPLEEMLESIDGIAGNVGAW</sequence>
<proteinExistence type="predicted"/>
<keyword evidence="4" id="KW-1185">Reference proteome</keyword>
<feature type="chain" id="PRO_5038816528" description="DUF3558 domain-containing protein" evidence="2">
    <location>
        <begin position="29"/>
        <end position="226"/>
    </location>
</feature>